<comment type="caution">
    <text evidence="6">The sequence shown here is derived from an EMBL/GenBank/DDBJ whole genome shotgun (WGS) entry which is preliminary data.</text>
</comment>
<evidence type="ECO:0000313" key="7">
    <source>
        <dbReference type="Proteomes" id="UP000772618"/>
    </source>
</evidence>
<dbReference type="NCBIfam" id="NF033679">
    <property type="entry name" value="DNRLRE_dom"/>
    <property type="match status" value="1"/>
</dbReference>
<evidence type="ECO:0000259" key="5">
    <source>
        <dbReference type="Pfam" id="PF24517"/>
    </source>
</evidence>
<dbReference type="RefSeq" id="WP_254157644.1">
    <property type="nucleotide sequence ID" value="NZ_JAHESD010000104.1"/>
</dbReference>
<feature type="non-terminal residue" evidence="6">
    <location>
        <position position="331"/>
    </location>
</feature>
<keyword evidence="3 4" id="KW-0732">Signal</keyword>
<dbReference type="Proteomes" id="UP000772618">
    <property type="component" value="Unassembled WGS sequence"/>
</dbReference>
<keyword evidence="7" id="KW-1185">Reference proteome</keyword>
<gene>
    <name evidence="6" type="ORF">KK060_24060</name>
</gene>
<feature type="chain" id="PRO_5046664042" evidence="4">
    <location>
        <begin position="22"/>
        <end position="331"/>
    </location>
</feature>
<keyword evidence="2" id="KW-0964">Secreted</keyword>
<feature type="signal peptide" evidence="4">
    <location>
        <begin position="1"/>
        <end position="21"/>
    </location>
</feature>
<dbReference type="Pfam" id="PF24517">
    <property type="entry name" value="CBM96"/>
    <property type="match status" value="1"/>
</dbReference>
<feature type="domain" description="Carbohydrate-binding module family 96" evidence="5">
    <location>
        <begin position="49"/>
        <end position="214"/>
    </location>
</feature>
<evidence type="ECO:0000256" key="1">
    <source>
        <dbReference type="ARBA" id="ARBA00004613"/>
    </source>
</evidence>
<proteinExistence type="predicted"/>
<dbReference type="EMBL" id="JAHESD010000104">
    <property type="protein sequence ID" value="MBT1706374.1"/>
    <property type="molecule type" value="Genomic_DNA"/>
</dbReference>
<comment type="subcellular location">
    <subcellularLocation>
        <location evidence="1">Secreted</location>
    </subcellularLocation>
</comment>
<name>A0ABS5VY82_9BACT</name>
<evidence type="ECO:0000256" key="4">
    <source>
        <dbReference type="SAM" id="SignalP"/>
    </source>
</evidence>
<evidence type="ECO:0000313" key="6">
    <source>
        <dbReference type="EMBL" id="MBT1706374.1"/>
    </source>
</evidence>
<sequence>MNRCLIAITLKFFLLSHIAFGQQVVTISGSDIKDAMLYNVARPGYEYTRDANYGTYARIPAIAWTNSSYPSYSRALLSFNLNSIAPGSIVQSAKLYLYSDPTVTNGGDVNGNSQLDGSNAVYLEKAIGSWDQNTVTWNSQPLTTTLNRIWVGPSTSTTENIEINLTAMVQDWVNNPTSNYGLKMLLENEAHYRSRNYASTNHTNAAIRPKLVVQYLLPAPPTPVVSGPGSVCVTTTGSIYTTASGMSNYVWNVQGGVITSGGTTTSNSVTVTWNTIGSHTVSVIYTDNYGRTATSPGSQIVKVSGPPTVSEPVGVCSGSTGNVYTTEMGMS</sequence>
<protein>
    <submittedName>
        <fullName evidence="6">DNRLRE domain-containing protein</fullName>
    </submittedName>
</protein>
<dbReference type="Gene3D" id="2.60.120.970">
    <property type="match status" value="1"/>
</dbReference>
<accession>A0ABS5VY82</accession>
<evidence type="ECO:0000256" key="2">
    <source>
        <dbReference type="ARBA" id="ARBA00022525"/>
    </source>
</evidence>
<organism evidence="6 7">
    <name type="scientific">Chryseosolibacter indicus</name>
    <dbReference type="NCBI Taxonomy" id="2782351"/>
    <lineage>
        <taxon>Bacteria</taxon>
        <taxon>Pseudomonadati</taxon>
        <taxon>Bacteroidota</taxon>
        <taxon>Cytophagia</taxon>
        <taxon>Cytophagales</taxon>
        <taxon>Chryseotaleaceae</taxon>
        <taxon>Chryseosolibacter</taxon>
    </lineage>
</organism>
<dbReference type="InterPro" id="IPR055372">
    <property type="entry name" value="CBM96"/>
</dbReference>
<evidence type="ECO:0000256" key="3">
    <source>
        <dbReference type="ARBA" id="ARBA00022729"/>
    </source>
</evidence>
<reference evidence="6 7" key="1">
    <citation type="submission" date="2021-05" db="EMBL/GenBank/DDBJ databases">
        <title>A Polyphasic approach of four new species of the genus Ohtaekwangia: Ohtaekwangia histidinii sp. nov., Ohtaekwangia cretensis sp. nov., Ohtaekwangia indiensis sp. nov., Ohtaekwangia reichenbachii sp. nov. from diverse environment.</title>
        <authorList>
            <person name="Octaviana S."/>
        </authorList>
    </citation>
    <scope>NUCLEOTIDE SEQUENCE [LARGE SCALE GENOMIC DNA]</scope>
    <source>
        <strain evidence="6 7">PWU20</strain>
    </source>
</reference>